<accession>A0A8J2NHJ2</accession>
<dbReference type="Proteomes" id="UP000693738">
    <property type="component" value="Unassembled WGS sequence"/>
</dbReference>
<reference evidence="2" key="1">
    <citation type="submission" date="2021-05" db="EMBL/GenBank/DDBJ databases">
        <authorList>
            <person name="Khan N."/>
        </authorList>
    </citation>
    <scope>NUCLEOTIDE SEQUENCE</scope>
</reference>
<proteinExistence type="predicted"/>
<evidence type="ECO:0000259" key="1">
    <source>
        <dbReference type="SMART" id="SM01111"/>
    </source>
</evidence>
<dbReference type="AlphaFoldDB" id="A0A8J2NHJ2"/>
<comment type="caution">
    <text evidence="2">The sequence shown here is derived from an EMBL/GenBank/DDBJ whole genome shotgun (WGS) entry which is preliminary data.</text>
</comment>
<gene>
    <name evidence="2" type="ORF">FEQUK3_LOCUS8473</name>
</gene>
<dbReference type="PANTHER" id="PTHR42076:SF1">
    <property type="entry name" value="CYANOVIRIN-N DOMAIN-CONTAINING PROTEIN"/>
    <property type="match status" value="1"/>
</dbReference>
<sequence>MVNFHQSSQNIWLEDGHILHAECGNGEDEYVESTLDLDYYIGNNDGSFQWGGEGFSGSASDISFDLEGDDSVPVLRAHLNPYEGDPVEADINLAECIGNDCGTLVFVPPE</sequence>
<protein>
    <recommendedName>
        <fullName evidence="1">Cyanovirin-N domain-containing protein</fullName>
    </recommendedName>
</protein>
<dbReference type="Pfam" id="PF08881">
    <property type="entry name" value="CVNH"/>
    <property type="match status" value="1"/>
</dbReference>
<name>A0A8J2NHJ2_FUSEQ</name>
<evidence type="ECO:0000313" key="3">
    <source>
        <dbReference type="Proteomes" id="UP000693738"/>
    </source>
</evidence>
<dbReference type="PANTHER" id="PTHR42076">
    <property type="entry name" value="CYANOVIRIN-N HOMOLOG"/>
    <property type="match status" value="1"/>
</dbReference>
<evidence type="ECO:0000313" key="2">
    <source>
        <dbReference type="EMBL" id="CAG7562777.1"/>
    </source>
</evidence>
<dbReference type="InterPro" id="IPR011058">
    <property type="entry name" value="Cyanovirin-N"/>
</dbReference>
<dbReference type="EMBL" id="CAJSTJ010000151">
    <property type="protein sequence ID" value="CAG7562777.1"/>
    <property type="molecule type" value="Genomic_DNA"/>
</dbReference>
<dbReference type="SMART" id="SM01111">
    <property type="entry name" value="CVNH"/>
    <property type="match status" value="1"/>
</dbReference>
<feature type="domain" description="Cyanovirin-N" evidence="1">
    <location>
        <begin position="3"/>
        <end position="106"/>
    </location>
</feature>
<organism evidence="2 3">
    <name type="scientific">Fusarium equiseti</name>
    <name type="common">Fusarium scirpi</name>
    <dbReference type="NCBI Taxonomy" id="61235"/>
    <lineage>
        <taxon>Eukaryota</taxon>
        <taxon>Fungi</taxon>
        <taxon>Dikarya</taxon>
        <taxon>Ascomycota</taxon>
        <taxon>Pezizomycotina</taxon>
        <taxon>Sordariomycetes</taxon>
        <taxon>Hypocreomycetidae</taxon>
        <taxon>Hypocreales</taxon>
        <taxon>Nectriaceae</taxon>
        <taxon>Fusarium</taxon>
        <taxon>Fusarium incarnatum-equiseti species complex</taxon>
    </lineage>
</organism>